<gene>
    <name evidence="1" type="ORF">HMPREF0645_1582</name>
</gene>
<organism evidence="1 2">
    <name type="scientific">Hallella bergensis DSM 17361</name>
    <dbReference type="NCBI Taxonomy" id="585502"/>
    <lineage>
        <taxon>Bacteria</taxon>
        <taxon>Pseudomonadati</taxon>
        <taxon>Bacteroidota</taxon>
        <taxon>Bacteroidia</taxon>
        <taxon>Bacteroidales</taxon>
        <taxon>Prevotellaceae</taxon>
        <taxon>Hallella</taxon>
    </lineage>
</organism>
<dbReference type="RefSeq" id="WP_007173685.1">
    <property type="nucleotide sequence ID" value="NZ_GG704781.1"/>
</dbReference>
<dbReference type="Proteomes" id="UP000003160">
    <property type="component" value="Unassembled WGS sequence"/>
</dbReference>
<sequence>MLTDHIDRTQTFLDSISRLDKQLKAAENQQMFYINRMLELKKGGQTDTEEYADLNAKSTSLQEIIDKYRPIYLERMEIMKEVMTMTKRKRTQK</sequence>
<dbReference type="HOGENOM" id="CLU_162647_0_0_10"/>
<accession>D1PX97</accession>
<dbReference type="EMBL" id="ACKS01000068">
    <property type="protein sequence ID" value="EFA43981.1"/>
    <property type="molecule type" value="Genomic_DNA"/>
</dbReference>
<dbReference type="OrthoDB" id="1082350at2"/>
<proteinExistence type="predicted"/>
<dbReference type="AlphaFoldDB" id="D1PX97"/>
<keyword evidence="2" id="KW-1185">Reference proteome</keyword>
<evidence type="ECO:0000313" key="1">
    <source>
        <dbReference type="EMBL" id="EFA43981.1"/>
    </source>
</evidence>
<name>D1PX97_9BACT</name>
<reference evidence="1 2" key="1">
    <citation type="submission" date="2009-10" db="EMBL/GenBank/DDBJ databases">
        <authorList>
            <person name="Qin X."/>
            <person name="Bachman B."/>
            <person name="Battles P."/>
            <person name="Bell A."/>
            <person name="Bess C."/>
            <person name="Bickham C."/>
            <person name="Chaboub L."/>
            <person name="Chen D."/>
            <person name="Coyle M."/>
            <person name="Deiros D.R."/>
            <person name="Dinh H."/>
            <person name="Forbes L."/>
            <person name="Fowler G."/>
            <person name="Francisco L."/>
            <person name="Fu Q."/>
            <person name="Gubbala S."/>
            <person name="Hale W."/>
            <person name="Han Y."/>
            <person name="Hemphill L."/>
            <person name="Highlander S.K."/>
            <person name="Hirani K."/>
            <person name="Hogues M."/>
            <person name="Jackson L."/>
            <person name="Jakkamsetti A."/>
            <person name="Javaid M."/>
            <person name="Jiang H."/>
            <person name="Korchina V."/>
            <person name="Kovar C."/>
            <person name="Lara F."/>
            <person name="Lee S."/>
            <person name="Mata R."/>
            <person name="Mathew T."/>
            <person name="Moen C."/>
            <person name="Morales K."/>
            <person name="Munidasa M."/>
            <person name="Nazareth L."/>
            <person name="Ngo R."/>
            <person name="Nguyen L."/>
            <person name="Okwuonu G."/>
            <person name="Ongeri F."/>
            <person name="Patil S."/>
            <person name="Petrosino J."/>
            <person name="Pham C."/>
            <person name="Pham P."/>
            <person name="Pu L.-L."/>
            <person name="Puazo M."/>
            <person name="Raj R."/>
            <person name="Reid J."/>
            <person name="Rouhana J."/>
            <person name="Saada N."/>
            <person name="Shang Y."/>
            <person name="Simmons D."/>
            <person name="Thornton R."/>
            <person name="Warren J."/>
            <person name="Weissenberger G."/>
            <person name="Zhang J."/>
            <person name="Zhang L."/>
            <person name="Zhou C."/>
            <person name="Zhu D."/>
            <person name="Muzny D."/>
            <person name="Worley K."/>
            <person name="Gibbs R."/>
        </authorList>
    </citation>
    <scope>NUCLEOTIDE SEQUENCE [LARGE SCALE GENOMIC DNA]</scope>
    <source>
        <strain evidence="1 2">DSM 17361</strain>
    </source>
</reference>
<protein>
    <submittedName>
        <fullName evidence="1">Uncharacterized protein</fullName>
    </submittedName>
</protein>
<comment type="caution">
    <text evidence="1">The sequence shown here is derived from an EMBL/GenBank/DDBJ whole genome shotgun (WGS) entry which is preliminary data.</text>
</comment>
<evidence type="ECO:0000313" key="2">
    <source>
        <dbReference type="Proteomes" id="UP000003160"/>
    </source>
</evidence>